<feature type="transmembrane region" description="Helical" evidence="7">
    <location>
        <begin position="276"/>
        <end position="297"/>
    </location>
</feature>
<evidence type="ECO:0000256" key="6">
    <source>
        <dbReference type="SAM" id="MobiDB-lite"/>
    </source>
</evidence>
<evidence type="ECO:0000256" key="2">
    <source>
        <dbReference type="ARBA" id="ARBA00007511"/>
    </source>
</evidence>
<feature type="region of interest" description="Disordered" evidence="6">
    <location>
        <begin position="339"/>
        <end position="369"/>
    </location>
</feature>
<evidence type="ECO:0000256" key="3">
    <source>
        <dbReference type="ARBA" id="ARBA00022692"/>
    </source>
</evidence>
<sequence length="369" mass="41067">MDVPLWLWFAVLGVIIAMLAIDLFAHRKAHVIGVREAAVWSIIWVSLGVAFGGYIWWEYGAELGQQYYAGYLIEKSLAVDNVFVWAIIFAFFGVPRELQHRVLFLGVIGALVFRAIFIALGAVLIDQFSWILYIFAAFLLYTGYVMIRKRNEHMDVENSKVLKLFRRFVPMTDAYHGQKFLIRKAGIIVATPLLAVLVLVEVTDIIFAVDSIPAIFGVTSEPFIVFTANAFAILGLRAMYFLLADLMHRFIYLKLGLAFVLIWVGIKMLLLDVYKIPTSVSLGVVALIITISIVTSLRATRGEGRHAVEVENAPPFRIATEAELAEAEPVWRRASRRAAVIADSSSSPVQGDGPSDQGAATERGNRIES</sequence>
<organism evidence="8 9">
    <name type="scientific">Microcella humidisoli</name>
    <dbReference type="NCBI Taxonomy" id="2963406"/>
    <lineage>
        <taxon>Bacteria</taxon>
        <taxon>Bacillati</taxon>
        <taxon>Actinomycetota</taxon>
        <taxon>Actinomycetes</taxon>
        <taxon>Micrococcales</taxon>
        <taxon>Microbacteriaceae</taxon>
        <taxon>Microcella</taxon>
    </lineage>
</organism>
<dbReference type="InterPro" id="IPR022369">
    <property type="entry name" value="Integral_membrane_TerC_rswitch"/>
</dbReference>
<feature type="transmembrane region" description="Helical" evidence="7">
    <location>
        <begin position="37"/>
        <end position="57"/>
    </location>
</feature>
<comment type="subcellular location">
    <subcellularLocation>
        <location evidence="1">Membrane</location>
        <topology evidence="1">Multi-pass membrane protein</topology>
    </subcellularLocation>
</comment>
<dbReference type="Proteomes" id="UP001060039">
    <property type="component" value="Chromosome"/>
</dbReference>
<dbReference type="EMBL" id="CP101497">
    <property type="protein sequence ID" value="UTT62239.1"/>
    <property type="molecule type" value="Genomic_DNA"/>
</dbReference>
<evidence type="ECO:0000256" key="5">
    <source>
        <dbReference type="ARBA" id="ARBA00023136"/>
    </source>
</evidence>
<dbReference type="InterPro" id="IPR005496">
    <property type="entry name" value="Integral_membrane_TerC"/>
</dbReference>
<evidence type="ECO:0000256" key="7">
    <source>
        <dbReference type="SAM" id="Phobius"/>
    </source>
</evidence>
<proteinExistence type="inferred from homology"/>
<evidence type="ECO:0000313" key="9">
    <source>
        <dbReference type="Proteomes" id="UP001060039"/>
    </source>
</evidence>
<keyword evidence="9" id="KW-1185">Reference proteome</keyword>
<feature type="transmembrane region" description="Helical" evidence="7">
    <location>
        <begin position="250"/>
        <end position="270"/>
    </location>
</feature>
<dbReference type="PANTHER" id="PTHR30238:SF0">
    <property type="entry name" value="THYLAKOID MEMBRANE PROTEIN TERC, CHLOROPLASTIC"/>
    <property type="match status" value="1"/>
</dbReference>
<dbReference type="NCBIfam" id="TIGR03718">
    <property type="entry name" value="R_switched_Alx"/>
    <property type="match status" value="1"/>
</dbReference>
<evidence type="ECO:0000256" key="4">
    <source>
        <dbReference type="ARBA" id="ARBA00022989"/>
    </source>
</evidence>
<keyword evidence="3 7" id="KW-0812">Transmembrane</keyword>
<feature type="transmembrane region" description="Helical" evidence="7">
    <location>
        <begin position="77"/>
        <end position="95"/>
    </location>
</feature>
<evidence type="ECO:0000256" key="1">
    <source>
        <dbReference type="ARBA" id="ARBA00004141"/>
    </source>
</evidence>
<name>A0ABY5FVS2_9MICO</name>
<feature type="transmembrane region" description="Helical" evidence="7">
    <location>
        <begin position="6"/>
        <end position="25"/>
    </location>
</feature>
<dbReference type="PANTHER" id="PTHR30238">
    <property type="entry name" value="MEMBRANE BOUND PREDICTED REDOX MODULATOR"/>
    <property type="match status" value="1"/>
</dbReference>
<dbReference type="Pfam" id="PF03741">
    <property type="entry name" value="TerC"/>
    <property type="match status" value="1"/>
</dbReference>
<accession>A0ABY5FVS2</accession>
<evidence type="ECO:0000313" key="8">
    <source>
        <dbReference type="EMBL" id="UTT62239.1"/>
    </source>
</evidence>
<keyword evidence="4 7" id="KW-1133">Transmembrane helix</keyword>
<comment type="similarity">
    <text evidence="2">Belongs to the TerC family.</text>
</comment>
<feature type="transmembrane region" description="Helical" evidence="7">
    <location>
        <begin position="130"/>
        <end position="147"/>
    </location>
</feature>
<feature type="transmembrane region" description="Helical" evidence="7">
    <location>
        <begin position="185"/>
        <end position="208"/>
    </location>
</feature>
<keyword evidence="5 7" id="KW-0472">Membrane</keyword>
<protein>
    <submittedName>
        <fullName evidence="8">TerC family protein</fullName>
    </submittedName>
</protein>
<reference evidence="8" key="1">
    <citation type="submission" date="2022-07" db="EMBL/GenBank/DDBJ databases">
        <title>Taxonomic analysis of Microcella humidisoli nov. sp., isolated from riverside soil.</title>
        <authorList>
            <person name="Molina K.M."/>
            <person name="Kim S.B."/>
        </authorList>
    </citation>
    <scope>NUCLEOTIDE SEQUENCE</scope>
    <source>
        <strain evidence="8">MMS21-STM10</strain>
    </source>
</reference>
<gene>
    <name evidence="8" type="ORF">NNL39_11325</name>
</gene>
<feature type="transmembrane region" description="Helical" evidence="7">
    <location>
        <begin position="102"/>
        <end position="124"/>
    </location>
</feature>
<dbReference type="RefSeq" id="WP_255159382.1">
    <property type="nucleotide sequence ID" value="NZ_CP101497.1"/>
</dbReference>
<feature type="transmembrane region" description="Helical" evidence="7">
    <location>
        <begin position="223"/>
        <end position="243"/>
    </location>
</feature>